<keyword evidence="1" id="KW-1133">Transmembrane helix</keyword>
<accession>A0A1L9RSS5</accession>
<gene>
    <name evidence="2" type="ORF">ASPWEDRAFT_171396</name>
</gene>
<evidence type="ECO:0000313" key="2">
    <source>
        <dbReference type="EMBL" id="OJJ37944.1"/>
    </source>
</evidence>
<reference evidence="3" key="1">
    <citation type="journal article" date="2017" name="Genome Biol.">
        <title>Comparative genomics reveals high biological diversity and specific adaptations in the industrially and medically important fungal genus Aspergillus.</title>
        <authorList>
            <person name="de Vries R.P."/>
            <person name="Riley R."/>
            <person name="Wiebenga A."/>
            <person name="Aguilar-Osorio G."/>
            <person name="Amillis S."/>
            <person name="Uchima C.A."/>
            <person name="Anderluh G."/>
            <person name="Asadollahi M."/>
            <person name="Askin M."/>
            <person name="Barry K."/>
            <person name="Battaglia E."/>
            <person name="Bayram O."/>
            <person name="Benocci T."/>
            <person name="Braus-Stromeyer S.A."/>
            <person name="Caldana C."/>
            <person name="Canovas D."/>
            <person name="Cerqueira G.C."/>
            <person name="Chen F."/>
            <person name="Chen W."/>
            <person name="Choi C."/>
            <person name="Clum A."/>
            <person name="Dos Santos R.A."/>
            <person name="Damasio A.R."/>
            <person name="Diallinas G."/>
            <person name="Emri T."/>
            <person name="Fekete E."/>
            <person name="Flipphi M."/>
            <person name="Freyberg S."/>
            <person name="Gallo A."/>
            <person name="Gournas C."/>
            <person name="Habgood R."/>
            <person name="Hainaut M."/>
            <person name="Harispe M.L."/>
            <person name="Henrissat B."/>
            <person name="Hilden K.S."/>
            <person name="Hope R."/>
            <person name="Hossain A."/>
            <person name="Karabika E."/>
            <person name="Karaffa L."/>
            <person name="Karanyi Z."/>
            <person name="Krasevec N."/>
            <person name="Kuo A."/>
            <person name="Kusch H."/>
            <person name="LaButti K."/>
            <person name="Lagendijk E.L."/>
            <person name="Lapidus A."/>
            <person name="Levasseur A."/>
            <person name="Lindquist E."/>
            <person name="Lipzen A."/>
            <person name="Logrieco A.F."/>
            <person name="MacCabe A."/>
            <person name="Maekelae M.R."/>
            <person name="Malavazi I."/>
            <person name="Melin P."/>
            <person name="Meyer V."/>
            <person name="Mielnichuk N."/>
            <person name="Miskei M."/>
            <person name="Molnar A.P."/>
            <person name="Mule G."/>
            <person name="Ngan C.Y."/>
            <person name="Orejas M."/>
            <person name="Orosz E."/>
            <person name="Ouedraogo J.P."/>
            <person name="Overkamp K.M."/>
            <person name="Park H.-S."/>
            <person name="Perrone G."/>
            <person name="Piumi F."/>
            <person name="Punt P.J."/>
            <person name="Ram A.F."/>
            <person name="Ramon A."/>
            <person name="Rauscher S."/>
            <person name="Record E."/>
            <person name="Riano-Pachon D.M."/>
            <person name="Robert V."/>
            <person name="Roehrig J."/>
            <person name="Ruller R."/>
            <person name="Salamov A."/>
            <person name="Salih N.S."/>
            <person name="Samson R.A."/>
            <person name="Sandor E."/>
            <person name="Sanguinetti M."/>
            <person name="Schuetze T."/>
            <person name="Sepcic K."/>
            <person name="Shelest E."/>
            <person name="Sherlock G."/>
            <person name="Sophianopoulou V."/>
            <person name="Squina F.M."/>
            <person name="Sun H."/>
            <person name="Susca A."/>
            <person name="Todd R.B."/>
            <person name="Tsang A."/>
            <person name="Unkles S.E."/>
            <person name="van de Wiele N."/>
            <person name="van Rossen-Uffink D."/>
            <person name="Oliveira J.V."/>
            <person name="Vesth T.C."/>
            <person name="Visser J."/>
            <person name="Yu J.-H."/>
            <person name="Zhou M."/>
            <person name="Andersen M.R."/>
            <person name="Archer D.B."/>
            <person name="Baker S.E."/>
            <person name="Benoit I."/>
            <person name="Brakhage A.A."/>
            <person name="Braus G.H."/>
            <person name="Fischer R."/>
            <person name="Frisvad J.C."/>
            <person name="Goldman G.H."/>
            <person name="Houbraken J."/>
            <person name="Oakley B."/>
            <person name="Pocsi I."/>
            <person name="Scazzocchio C."/>
            <person name="Seiboth B."/>
            <person name="vanKuyk P.A."/>
            <person name="Wortman J."/>
            <person name="Dyer P.S."/>
            <person name="Grigoriev I.V."/>
        </authorList>
    </citation>
    <scope>NUCLEOTIDE SEQUENCE [LARGE SCALE GENOMIC DNA]</scope>
    <source>
        <strain evidence="3">DTO 134E9</strain>
    </source>
</reference>
<feature type="transmembrane region" description="Helical" evidence="1">
    <location>
        <begin position="75"/>
        <end position="93"/>
    </location>
</feature>
<dbReference type="AlphaFoldDB" id="A0A1L9RSS5"/>
<evidence type="ECO:0008006" key="4">
    <source>
        <dbReference type="Google" id="ProtNLM"/>
    </source>
</evidence>
<dbReference type="Proteomes" id="UP000184383">
    <property type="component" value="Unassembled WGS sequence"/>
</dbReference>
<keyword evidence="1" id="KW-0812">Transmembrane</keyword>
<evidence type="ECO:0000313" key="3">
    <source>
        <dbReference type="Proteomes" id="UP000184383"/>
    </source>
</evidence>
<keyword evidence="1" id="KW-0472">Membrane</keyword>
<organism evidence="2 3">
    <name type="scientific">Aspergillus wentii DTO 134E9</name>
    <dbReference type="NCBI Taxonomy" id="1073089"/>
    <lineage>
        <taxon>Eukaryota</taxon>
        <taxon>Fungi</taxon>
        <taxon>Dikarya</taxon>
        <taxon>Ascomycota</taxon>
        <taxon>Pezizomycotina</taxon>
        <taxon>Eurotiomycetes</taxon>
        <taxon>Eurotiomycetidae</taxon>
        <taxon>Eurotiales</taxon>
        <taxon>Aspergillaceae</taxon>
        <taxon>Aspergillus</taxon>
        <taxon>Aspergillus subgen. Cremei</taxon>
    </lineage>
</organism>
<sequence>MTINDIQGLRTRGNCLAFRCQVTILHIVAISILCVGTSASYFMDIILAVFAIWSIIDQMLLIFEHRLHPRWSIGFDLLSMVACVLAGCWSIIFLTDMSDGLVISRQFEFRLKFGGTLLLIAGVFYFVIFVRSCSSLHQQRKDAKRTAWEAFALHG</sequence>
<feature type="transmembrane region" description="Helical" evidence="1">
    <location>
        <begin position="45"/>
        <end position="63"/>
    </location>
</feature>
<protein>
    <recommendedName>
        <fullName evidence="4">MARVEL domain-containing protein</fullName>
    </recommendedName>
</protein>
<dbReference type="VEuPathDB" id="FungiDB:ASPWEDRAFT_171396"/>
<dbReference type="RefSeq" id="XP_040691620.1">
    <property type="nucleotide sequence ID" value="XM_040830782.1"/>
</dbReference>
<feature type="transmembrane region" description="Helical" evidence="1">
    <location>
        <begin position="113"/>
        <end position="130"/>
    </location>
</feature>
<name>A0A1L9RSS5_ASPWE</name>
<keyword evidence="3" id="KW-1185">Reference proteome</keyword>
<proteinExistence type="predicted"/>
<dbReference type="EMBL" id="KV878211">
    <property type="protein sequence ID" value="OJJ37944.1"/>
    <property type="molecule type" value="Genomic_DNA"/>
</dbReference>
<dbReference type="GeneID" id="63746630"/>
<feature type="transmembrane region" description="Helical" evidence="1">
    <location>
        <begin position="16"/>
        <end position="39"/>
    </location>
</feature>
<evidence type="ECO:0000256" key="1">
    <source>
        <dbReference type="SAM" id="Phobius"/>
    </source>
</evidence>